<evidence type="ECO:0000313" key="6">
    <source>
        <dbReference type="Proteomes" id="UP000386466"/>
    </source>
</evidence>
<dbReference type="GO" id="GO:0005634">
    <property type="term" value="C:nucleus"/>
    <property type="evidence" value="ECO:0007669"/>
    <property type="project" value="TreeGrafter"/>
</dbReference>
<dbReference type="GO" id="GO:0006284">
    <property type="term" value="P:base-excision repair"/>
    <property type="evidence" value="ECO:0007669"/>
    <property type="project" value="TreeGrafter"/>
</dbReference>
<dbReference type="PANTHER" id="PTHR22748:SF23">
    <property type="entry name" value="EXODEOXYRIBONUCLEASE III"/>
    <property type="match status" value="1"/>
</dbReference>
<keyword evidence="2" id="KW-0479">Metal-binding</keyword>
<dbReference type="GO" id="GO:0046872">
    <property type="term" value="F:metal ion binding"/>
    <property type="evidence" value="ECO:0007669"/>
    <property type="project" value="UniProtKB-KW"/>
</dbReference>
<evidence type="ECO:0000256" key="3">
    <source>
        <dbReference type="ARBA" id="ARBA00022801"/>
    </source>
</evidence>
<evidence type="ECO:0000313" key="5">
    <source>
        <dbReference type="EMBL" id="VFV28577.1"/>
    </source>
</evidence>
<keyword evidence="4" id="KW-0460">Magnesium</keyword>
<organism evidence="5 6">
    <name type="scientific">Lynx pardinus</name>
    <name type="common">Iberian lynx</name>
    <name type="synonym">Felis pardina</name>
    <dbReference type="NCBI Taxonomy" id="191816"/>
    <lineage>
        <taxon>Eukaryota</taxon>
        <taxon>Metazoa</taxon>
        <taxon>Chordata</taxon>
        <taxon>Craniata</taxon>
        <taxon>Vertebrata</taxon>
        <taxon>Euteleostomi</taxon>
        <taxon>Mammalia</taxon>
        <taxon>Eutheria</taxon>
        <taxon>Laurasiatheria</taxon>
        <taxon>Carnivora</taxon>
        <taxon>Feliformia</taxon>
        <taxon>Felidae</taxon>
        <taxon>Felinae</taxon>
        <taxon>Lynx</taxon>
    </lineage>
</organism>
<keyword evidence="6" id="KW-1185">Reference proteome</keyword>
<dbReference type="InterPro" id="IPR004808">
    <property type="entry name" value="AP_endonuc_1"/>
</dbReference>
<comment type="cofactor">
    <cofactor evidence="1">
        <name>Mg(2+)</name>
        <dbReference type="ChEBI" id="CHEBI:18420"/>
    </cofactor>
</comment>
<name>A0A485N7T5_LYNPA</name>
<dbReference type="Proteomes" id="UP000386466">
    <property type="component" value="Unassembled WGS sequence"/>
</dbReference>
<evidence type="ECO:0000256" key="2">
    <source>
        <dbReference type="ARBA" id="ARBA00022723"/>
    </source>
</evidence>
<dbReference type="EMBL" id="CAAGRJ010011535">
    <property type="protein sequence ID" value="VFV28577.1"/>
    <property type="molecule type" value="Genomic_DNA"/>
</dbReference>
<sequence length="89" mass="10346">MEINSYFSILTLNENGLNTPIKIHSVTEWIRKQDPSVCYFQETHLRPKGTFRLKVRGWRTIHNANGLQKKARAAILTSDNLDLIFLNFT</sequence>
<keyword evidence="3" id="KW-0378">Hydrolase</keyword>
<dbReference type="GO" id="GO:0003906">
    <property type="term" value="F:DNA-(apurinic or apyrimidinic site) endonuclease activity"/>
    <property type="evidence" value="ECO:0007669"/>
    <property type="project" value="TreeGrafter"/>
</dbReference>
<dbReference type="GO" id="GO:0008311">
    <property type="term" value="F:double-stranded DNA 3'-5' DNA exonuclease activity"/>
    <property type="evidence" value="ECO:0007669"/>
    <property type="project" value="TreeGrafter"/>
</dbReference>
<gene>
    <name evidence="5" type="ORF">LYPA_23C016145</name>
</gene>
<dbReference type="PANTHER" id="PTHR22748">
    <property type="entry name" value="AP ENDONUCLEASE"/>
    <property type="match status" value="1"/>
</dbReference>
<proteinExistence type="predicted"/>
<dbReference type="SUPFAM" id="SSF56219">
    <property type="entry name" value="DNase I-like"/>
    <property type="match status" value="1"/>
</dbReference>
<protein>
    <submittedName>
        <fullName evidence="5">Uncharacterized protein</fullName>
    </submittedName>
</protein>
<accession>A0A485N7T5</accession>
<feature type="non-terminal residue" evidence="5">
    <location>
        <position position="89"/>
    </location>
</feature>
<dbReference type="GO" id="GO:0008081">
    <property type="term" value="F:phosphoric diester hydrolase activity"/>
    <property type="evidence" value="ECO:0007669"/>
    <property type="project" value="TreeGrafter"/>
</dbReference>
<evidence type="ECO:0000256" key="4">
    <source>
        <dbReference type="ARBA" id="ARBA00022842"/>
    </source>
</evidence>
<dbReference type="Gene3D" id="3.60.10.10">
    <property type="entry name" value="Endonuclease/exonuclease/phosphatase"/>
    <property type="match status" value="1"/>
</dbReference>
<dbReference type="AlphaFoldDB" id="A0A485N7T5"/>
<evidence type="ECO:0000256" key="1">
    <source>
        <dbReference type="ARBA" id="ARBA00001946"/>
    </source>
</evidence>
<dbReference type="InterPro" id="IPR036691">
    <property type="entry name" value="Endo/exonu/phosph_ase_sf"/>
</dbReference>
<reference evidence="5 6" key="1">
    <citation type="submission" date="2019-01" db="EMBL/GenBank/DDBJ databases">
        <authorList>
            <person name="Alioto T."/>
            <person name="Alioto T."/>
        </authorList>
    </citation>
    <scope>NUCLEOTIDE SEQUENCE [LARGE SCALE GENOMIC DNA]</scope>
</reference>